<evidence type="ECO:0000313" key="2">
    <source>
        <dbReference type="Proteomes" id="UP000001072"/>
    </source>
</evidence>
<dbReference type="EMBL" id="GL883368">
    <property type="protein sequence ID" value="EGF97048.1"/>
    <property type="molecule type" value="Genomic_DNA"/>
</dbReference>
<accession>F4SE78</accession>
<dbReference type="KEGG" id="mlr:MELLADRAFT_88722"/>
<dbReference type="RefSeq" id="XP_007419682.1">
    <property type="nucleotide sequence ID" value="XM_007419620.1"/>
</dbReference>
<dbReference type="InParanoid" id="F4SE78"/>
<dbReference type="Proteomes" id="UP000001072">
    <property type="component" value="Unassembled WGS sequence"/>
</dbReference>
<protein>
    <submittedName>
        <fullName evidence="1">Uncharacterized protein</fullName>
    </submittedName>
</protein>
<keyword evidence="2" id="KW-1185">Reference proteome</keyword>
<dbReference type="AlphaFoldDB" id="F4SE78"/>
<gene>
    <name evidence="1" type="ORF">MELLADRAFT_88722</name>
</gene>
<organism evidence="2">
    <name type="scientific">Melampsora larici-populina (strain 98AG31 / pathotype 3-4-7)</name>
    <name type="common">Poplar leaf rust fungus</name>
    <dbReference type="NCBI Taxonomy" id="747676"/>
    <lineage>
        <taxon>Eukaryota</taxon>
        <taxon>Fungi</taxon>
        <taxon>Dikarya</taxon>
        <taxon>Basidiomycota</taxon>
        <taxon>Pucciniomycotina</taxon>
        <taxon>Pucciniomycetes</taxon>
        <taxon>Pucciniales</taxon>
        <taxon>Melampsoraceae</taxon>
        <taxon>Melampsora</taxon>
    </lineage>
</organism>
<dbReference type="GeneID" id="18934975"/>
<name>F4SE78_MELLP</name>
<dbReference type="VEuPathDB" id="FungiDB:MELLADRAFT_88722"/>
<proteinExistence type="predicted"/>
<reference evidence="2" key="1">
    <citation type="journal article" date="2011" name="Proc. Natl. Acad. Sci. U.S.A.">
        <title>Obligate biotrophy features unraveled by the genomic analysis of rust fungi.</title>
        <authorList>
            <person name="Duplessis S."/>
            <person name="Cuomo C.A."/>
            <person name="Lin Y.-C."/>
            <person name="Aerts A."/>
            <person name="Tisserant E."/>
            <person name="Veneault-Fourrey C."/>
            <person name="Joly D.L."/>
            <person name="Hacquard S."/>
            <person name="Amselem J."/>
            <person name="Cantarel B.L."/>
            <person name="Chiu R."/>
            <person name="Coutinho P.M."/>
            <person name="Feau N."/>
            <person name="Field M."/>
            <person name="Frey P."/>
            <person name="Gelhaye E."/>
            <person name="Goldberg J."/>
            <person name="Grabherr M.G."/>
            <person name="Kodira C.D."/>
            <person name="Kohler A."/>
            <person name="Kuees U."/>
            <person name="Lindquist E.A."/>
            <person name="Lucas S.M."/>
            <person name="Mago R."/>
            <person name="Mauceli E."/>
            <person name="Morin E."/>
            <person name="Murat C."/>
            <person name="Pangilinan J.L."/>
            <person name="Park R."/>
            <person name="Pearson M."/>
            <person name="Quesneville H."/>
            <person name="Rouhier N."/>
            <person name="Sakthikumar S."/>
            <person name="Salamov A.A."/>
            <person name="Schmutz J."/>
            <person name="Selles B."/>
            <person name="Shapiro H."/>
            <person name="Tanguay P."/>
            <person name="Tuskan G.A."/>
            <person name="Henrissat B."/>
            <person name="Van de Peer Y."/>
            <person name="Rouze P."/>
            <person name="Ellis J.G."/>
            <person name="Dodds P.N."/>
            <person name="Schein J.E."/>
            <person name="Zhong S."/>
            <person name="Hamelin R.C."/>
            <person name="Grigoriev I.V."/>
            <person name="Szabo L.J."/>
            <person name="Martin F."/>
        </authorList>
    </citation>
    <scope>NUCLEOTIDE SEQUENCE [LARGE SCALE GENOMIC DNA]</scope>
    <source>
        <strain evidence="2">98AG31 / pathotype 3-4-7</strain>
    </source>
</reference>
<evidence type="ECO:0000313" key="1">
    <source>
        <dbReference type="EMBL" id="EGF97048.1"/>
    </source>
</evidence>
<dbReference type="HOGENOM" id="CLU_2386627_0_0_1"/>
<sequence>MFRRLEISTKTRQPLLRLEHPFGQIPNALYHVPADPPTNKSTDWIAFSSSSSRSKACSPGFLRTHDGVCLVLARYQTHCHPQASPWTDTRQNQS</sequence>